<dbReference type="SUPFAM" id="SSF118215">
    <property type="entry name" value="Proton glutamate symport protein"/>
    <property type="match status" value="1"/>
</dbReference>
<dbReference type="Proteomes" id="UP000244496">
    <property type="component" value="Plasmid unnamed1"/>
</dbReference>
<evidence type="ECO:0000256" key="4">
    <source>
        <dbReference type="ARBA" id="ARBA00022692"/>
    </source>
</evidence>
<feature type="transmembrane region" description="Helical" evidence="7">
    <location>
        <begin position="39"/>
        <end position="59"/>
    </location>
</feature>
<accession>A0A2S0US99</accession>
<evidence type="ECO:0000256" key="3">
    <source>
        <dbReference type="ARBA" id="ARBA00022475"/>
    </source>
</evidence>
<evidence type="ECO:0008006" key="10">
    <source>
        <dbReference type="Google" id="ProtNLM"/>
    </source>
</evidence>
<feature type="transmembrane region" description="Helical" evidence="7">
    <location>
        <begin position="312"/>
        <end position="337"/>
    </location>
</feature>
<evidence type="ECO:0000256" key="6">
    <source>
        <dbReference type="ARBA" id="ARBA00023136"/>
    </source>
</evidence>
<keyword evidence="4 7" id="KW-0812">Transmembrane</keyword>
<dbReference type="InterPro" id="IPR036458">
    <property type="entry name" value="Na:dicarbo_symporter_sf"/>
</dbReference>
<feature type="transmembrane region" description="Helical" evidence="7">
    <location>
        <begin position="244"/>
        <end position="262"/>
    </location>
</feature>
<keyword evidence="9" id="KW-1185">Reference proteome</keyword>
<dbReference type="PRINTS" id="PR00173">
    <property type="entry name" value="EDTRNSPORT"/>
</dbReference>
<feature type="transmembrane region" description="Helical" evidence="7">
    <location>
        <begin position="171"/>
        <end position="199"/>
    </location>
</feature>
<dbReference type="AlphaFoldDB" id="A0A2S0US99"/>
<dbReference type="GO" id="GO:0015293">
    <property type="term" value="F:symporter activity"/>
    <property type="evidence" value="ECO:0007669"/>
    <property type="project" value="UniProtKB-KW"/>
</dbReference>
<keyword evidence="8" id="KW-0614">Plasmid</keyword>
<comment type="subcellular location">
    <subcellularLocation>
        <location evidence="1">Cell membrane</location>
        <topology evidence="1">Multi-pass membrane protein</topology>
    </subcellularLocation>
</comment>
<evidence type="ECO:0000313" key="9">
    <source>
        <dbReference type="Proteomes" id="UP000244496"/>
    </source>
</evidence>
<dbReference type="Pfam" id="PF00375">
    <property type="entry name" value="SDF"/>
    <property type="match status" value="1"/>
</dbReference>
<dbReference type="RefSeq" id="WP_108437478.1">
    <property type="nucleotide sequence ID" value="NZ_CP028919.1"/>
</dbReference>
<evidence type="ECO:0000256" key="1">
    <source>
        <dbReference type="ARBA" id="ARBA00004651"/>
    </source>
</evidence>
<gene>
    <name evidence="8" type="ORF">HYN69_19005</name>
</gene>
<dbReference type="OrthoDB" id="9766690at2"/>
<dbReference type="Gene3D" id="1.10.3860.10">
    <property type="entry name" value="Sodium:dicarboxylate symporter"/>
    <property type="match status" value="1"/>
</dbReference>
<sequence length="441" mass="45617">MSSTISRILLHPLLLLAVIITAIFTGIQSPETAKQFAPIGGYYISLLKMIILPYLFVTITSGVARMASDPSAKQYIKRIVLIYPAAMVLSASVALACTFILPPGGTVDGTVMEALGGIVSGSENGASATDVEITLSGSDAKATDDPAISLLDRFIPENIFAALSSGDSLKTVIFCIVFGAALARSSGSGTGALLGFFSVVQHACTQVIRWLNLLLPFALFAMLAAQVASVGVGPLLSLGRFIEVQALSGAVLLTIAVLVISYRARISPLAALGQLGDTIIMAVSTRSSLSCIPIAVREMTENLRFAPKGVDLVLPLGITLCRVATVSYLLIGTVFIAQVYGVEIDARGYATIFIASIAAGLAASGATGAMAVMLISLVAEPMKLPVEAAIVLFIAVDPVIDVVRTLVLVYGNCALASLIVPRPVADGHQAALSPATAQAAK</sequence>
<dbReference type="PANTHER" id="PTHR42865">
    <property type="entry name" value="PROTON/GLUTAMATE-ASPARTATE SYMPORTER"/>
    <property type="match status" value="1"/>
</dbReference>
<feature type="transmembrane region" description="Helical" evidence="7">
    <location>
        <begin position="211"/>
        <end position="232"/>
    </location>
</feature>
<feature type="transmembrane region" description="Helical" evidence="7">
    <location>
        <begin position="349"/>
        <end position="375"/>
    </location>
</feature>
<keyword evidence="2" id="KW-0813">Transport</keyword>
<evidence type="ECO:0000256" key="5">
    <source>
        <dbReference type="ARBA" id="ARBA00022989"/>
    </source>
</evidence>
<evidence type="ECO:0000313" key="8">
    <source>
        <dbReference type="EMBL" id="AWB50673.1"/>
    </source>
</evidence>
<reference evidence="8 9" key="1">
    <citation type="submission" date="2018-04" db="EMBL/GenBank/DDBJ databases">
        <title>Genome sequencing of Gemmobacter.</title>
        <authorList>
            <person name="Yi H."/>
            <person name="Baek M.-G."/>
        </authorList>
    </citation>
    <scope>NUCLEOTIDE SEQUENCE [LARGE SCALE GENOMIC DNA]</scope>
    <source>
        <strain evidence="8 9">HYN0069</strain>
        <plasmid evidence="8 9">unnamed1</plasmid>
    </source>
</reference>
<dbReference type="PANTHER" id="PTHR42865:SF7">
    <property type="entry name" value="PROTON_GLUTAMATE-ASPARTATE SYMPORTER"/>
    <property type="match status" value="1"/>
</dbReference>
<geneLocation type="plasmid" evidence="8 9">
    <name>unnamed1</name>
</geneLocation>
<protein>
    <recommendedName>
        <fullName evidence="10">Na+/H+-dicarboxylate symporter</fullName>
    </recommendedName>
</protein>
<feature type="transmembrane region" description="Helical" evidence="7">
    <location>
        <begin position="80"/>
        <end position="101"/>
    </location>
</feature>
<organism evidence="8 9">
    <name type="scientific">Paragemmobacter aquarius</name>
    <dbReference type="NCBI Taxonomy" id="2169400"/>
    <lineage>
        <taxon>Bacteria</taxon>
        <taxon>Pseudomonadati</taxon>
        <taxon>Pseudomonadota</taxon>
        <taxon>Alphaproteobacteria</taxon>
        <taxon>Rhodobacterales</taxon>
        <taxon>Paracoccaceae</taxon>
        <taxon>Paragemmobacter</taxon>
    </lineage>
</organism>
<keyword evidence="3" id="KW-1003">Cell membrane</keyword>
<proteinExistence type="predicted"/>
<keyword evidence="6 7" id="KW-0472">Membrane</keyword>
<dbReference type="KEGG" id="geh:HYN69_19005"/>
<feature type="transmembrane region" description="Helical" evidence="7">
    <location>
        <begin position="9"/>
        <end position="27"/>
    </location>
</feature>
<name>A0A2S0US99_9RHOB</name>
<dbReference type="InterPro" id="IPR001991">
    <property type="entry name" value="Na-dicarboxylate_symporter"/>
</dbReference>
<dbReference type="EMBL" id="CP028919">
    <property type="protein sequence ID" value="AWB50673.1"/>
    <property type="molecule type" value="Genomic_DNA"/>
</dbReference>
<evidence type="ECO:0000256" key="2">
    <source>
        <dbReference type="ARBA" id="ARBA00022448"/>
    </source>
</evidence>
<evidence type="ECO:0000256" key="7">
    <source>
        <dbReference type="SAM" id="Phobius"/>
    </source>
</evidence>
<keyword evidence="5 7" id="KW-1133">Transmembrane helix</keyword>
<dbReference type="GO" id="GO:0005886">
    <property type="term" value="C:plasma membrane"/>
    <property type="evidence" value="ECO:0007669"/>
    <property type="project" value="UniProtKB-SubCell"/>
</dbReference>